<protein>
    <submittedName>
        <fullName evidence="2">NAD-dependent glyceraldehyde-3-phosphate dehydrogenase</fullName>
        <ecNumber evidence="2">1.2.1.12</ecNumber>
    </submittedName>
</protein>
<feature type="compositionally biased region" description="Pro residues" evidence="1">
    <location>
        <begin position="182"/>
        <end position="197"/>
    </location>
</feature>
<keyword evidence="2" id="KW-0560">Oxidoreductase</keyword>
<feature type="compositionally biased region" description="Basic and acidic residues" evidence="1">
    <location>
        <begin position="205"/>
        <end position="219"/>
    </location>
</feature>
<feature type="non-terminal residue" evidence="2">
    <location>
        <position position="1"/>
    </location>
</feature>
<feature type="compositionally biased region" description="Basic residues" evidence="1">
    <location>
        <begin position="253"/>
        <end position="262"/>
    </location>
</feature>
<evidence type="ECO:0000256" key="1">
    <source>
        <dbReference type="SAM" id="MobiDB-lite"/>
    </source>
</evidence>
<accession>A0A6J4SAY0</accession>
<feature type="compositionally biased region" description="Basic residues" evidence="1">
    <location>
        <begin position="55"/>
        <end position="80"/>
    </location>
</feature>
<name>A0A6J4SAY0_9ACTN</name>
<dbReference type="EC" id="1.2.1.12" evidence="2"/>
<feature type="compositionally biased region" description="Basic residues" evidence="1">
    <location>
        <begin position="87"/>
        <end position="112"/>
    </location>
</feature>
<feature type="non-terminal residue" evidence="2">
    <location>
        <position position="333"/>
    </location>
</feature>
<feature type="compositionally biased region" description="Basic residues" evidence="1">
    <location>
        <begin position="1"/>
        <end position="13"/>
    </location>
</feature>
<feature type="compositionally biased region" description="Basic residues" evidence="1">
    <location>
        <begin position="228"/>
        <end position="246"/>
    </location>
</feature>
<organism evidence="2">
    <name type="scientific">uncultured Solirubrobacteraceae bacterium</name>
    <dbReference type="NCBI Taxonomy" id="1162706"/>
    <lineage>
        <taxon>Bacteria</taxon>
        <taxon>Bacillati</taxon>
        <taxon>Actinomycetota</taxon>
        <taxon>Thermoleophilia</taxon>
        <taxon>Solirubrobacterales</taxon>
        <taxon>Solirubrobacteraceae</taxon>
        <taxon>environmental samples</taxon>
    </lineage>
</organism>
<dbReference type="GO" id="GO:0004365">
    <property type="term" value="F:glyceraldehyde-3-phosphate dehydrogenase (NAD+) (phosphorylating) activity"/>
    <property type="evidence" value="ECO:0007669"/>
    <property type="project" value="UniProtKB-EC"/>
</dbReference>
<sequence>DHPRRHQRLRPHRPQLLPRRAGLRRRHRDRRRERPDRQQEPGHAAALRLHPGPLPRRRDRRRGHHHRRREDLRRPRRARARQAAVGRPRRRRRRGVDRLLHRRRQGPRPHRGRREEGHHLGARQGRGPHRGDGREPRVVRRGRAPHHLQRLLHHQLPGPAREGARRHLRHREGPDDDDPRLHPGPEPPGRPAQGPAPRPRRRAEHRPDVDRCGQGDRPRAPAAEGQARRLRAARAGAHRLGHRPHRHPEPRDLRRRGQRRVQGRRRLRAALGLPHLHRGPDRLLRHRHRPELVHLRLRADQGDRRPGEGRRLVRQRVGLLQPPQGPDHLHQRL</sequence>
<feature type="region of interest" description="Disordered" evidence="1">
    <location>
        <begin position="150"/>
        <end position="262"/>
    </location>
</feature>
<feature type="compositionally biased region" description="Basic residues" evidence="1">
    <location>
        <begin position="21"/>
        <end position="31"/>
    </location>
</feature>
<gene>
    <name evidence="2" type="ORF">AVDCRST_MAG67-1519</name>
</gene>
<proteinExistence type="predicted"/>
<feature type="region of interest" description="Disordered" evidence="1">
    <location>
        <begin position="1"/>
        <end position="137"/>
    </location>
</feature>
<evidence type="ECO:0000313" key="2">
    <source>
        <dbReference type="EMBL" id="CAA9494022.1"/>
    </source>
</evidence>
<reference evidence="2" key="1">
    <citation type="submission" date="2020-02" db="EMBL/GenBank/DDBJ databases">
        <authorList>
            <person name="Meier V. D."/>
        </authorList>
    </citation>
    <scope>NUCLEOTIDE SEQUENCE</scope>
    <source>
        <strain evidence="2">AVDCRST_MAG67</strain>
    </source>
</reference>
<dbReference type="EMBL" id="CADCVQ010000069">
    <property type="protein sequence ID" value="CAA9494022.1"/>
    <property type="molecule type" value="Genomic_DNA"/>
</dbReference>
<dbReference type="AlphaFoldDB" id="A0A6J4SAY0"/>